<dbReference type="InterPro" id="IPR013830">
    <property type="entry name" value="SGNH_hydro"/>
</dbReference>
<feature type="chain" id="PRO_5017834220" evidence="1">
    <location>
        <begin position="21"/>
        <end position="309"/>
    </location>
</feature>
<feature type="signal peptide" evidence="1">
    <location>
        <begin position="1"/>
        <end position="20"/>
    </location>
</feature>
<keyword evidence="4" id="KW-1185">Reference proteome</keyword>
<evidence type="ECO:0000259" key="2">
    <source>
        <dbReference type="Pfam" id="PF13472"/>
    </source>
</evidence>
<reference evidence="3 4" key="1">
    <citation type="submission" date="2018-08" db="EMBL/GenBank/DDBJ databases">
        <title>Genomic Encyclopedia of Archaeal and Bacterial Type Strains, Phase II (KMG-II): from individual species to whole genera.</title>
        <authorList>
            <person name="Goeker M."/>
        </authorList>
    </citation>
    <scope>NUCLEOTIDE SEQUENCE [LARGE SCALE GENOMIC DNA]</scope>
    <source>
        <strain evidence="3 4">DSM 15986</strain>
    </source>
</reference>
<organism evidence="3 4">
    <name type="scientific">Algoriphagus antarcticus</name>
    <dbReference type="NCBI Taxonomy" id="238540"/>
    <lineage>
        <taxon>Bacteria</taxon>
        <taxon>Pseudomonadati</taxon>
        <taxon>Bacteroidota</taxon>
        <taxon>Cytophagia</taxon>
        <taxon>Cytophagales</taxon>
        <taxon>Cyclobacteriaceae</taxon>
        <taxon>Algoriphagus</taxon>
    </lineage>
</organism>
<dbReference type="Gene3D" id="3.40.50.1110">
    <property type="entry name" value="SGNH hydrolase"/>
    <property type="match status" value="1"/>
</dbReference>
<comment type="caution">
    <text evidence="3">The sequence shown here is derived from an EMBL/GenBank/DDBJ whole genome shotgun (WGS) entry which is preliminary data.</text>
</comment>
<proteinExistence type="predicted"/>
<dbReference type="PANTHER" id="PTHR30383">
    <property type="entry name" value="THIOESTERASE 1/PROTEASE 1/LYSOPHOSPHOLIPASE L1"/>
    <property type="match status" value="1"/>
</dbReference>
<name>A0A3E0DJT4_9BACT</name>
<protein>
    <submittedName>
        <fullName evidence="3">Lysophospholipase L1-like esterase</fullName>
    </submittedName>
</protein>
<dbReference type="InterPro" id="IPR051532">
    <property type="entry name" value="Ester_Hydrolysis_Enzymes"/>
</dbReference>
<dbReference type="Pfam" id="PF13472">
    <property type="entry name" value="Lipase_GDSL_2"/>
    <property type="match status" value="1"/>
</dbReference>
<evidence type="ECO:0000313" key="4">
    <source>
        <dbReference type="Proteomes" id="UP000256405"/>
    </source>
</evidence>
<sequence>MIRVALVFMLLLVSHVSALSQTDYTIPADVHRVVFLGNSITYSGQYISYVETYYRLKHPDRDLEWINMGLPSETVSGLSEDNHANGAFPRPDLHERLDRVFAQIKPDLVFVNYGMNDGIYLPLDEERFQKYKDGIDWLDAKITEIGAEAIFITPPVYDPKKGTAYANVLDNYSDWLLSRRYTDNWKVIDIHWPMRKYLEDQRELDSAYYLAKDGVHPAETGHWLMAKEILLSLGELEVKVFDDIQEAIASFANGEDILSLIARRQALLRDAWLTSTGHLRPGLGIGIPMQDAKVKADEIEERVRQLIAN</sequence>
<dbReference type="Proteomes" id="UP000256405">
    <property type="component" value="Unassembled WGS sequence"/>
</dbReference>
<dbReference type="CDD" id="cd01834">
    <property type="entry name" value="SGNH_hydrolase_like_2"/>
    <property type="match status" value="1"/>
</dbReference>
<dbReference type="RefSeq" id="WP_086542909.1">
    <property type="nucleotide sequence ID" value="NZ_MSSW01000056.1"/>
</dbReference>
<keyword evidence="1" id="KW-0732">Signal</keyword>
<dbReference type="SUPFAM" id="SSF52266">
    <property type="entry name" value="SGNH hydrolase"/>
    <property type="match status" value="1"/>
</dbReference>
<dbReference type="InterPro" id="IPR036514">
    <property type="entry name" value="SGNH_hydro_sf"/>
</dbReference>
<dbReference type="EMBL" id="QUNF01000025">
    <property type="protein sequence ID" value="REG81717.1"/>
    <property type="molecule type" value="Genomic_DNA"/>
</dbReference>
<evidence type="ECO:0000313" key="3">
    <source>
        <dbReference type="EMBL" id="REG81717.1"/>
    </source>
</evidence>
<dbReference type="PANTHER" id="PTHR30383:SF5">
    <property type="entry name" value="SGNH HYDROLASE-TYPE ESTERASE DOMAIN-CONTAINING PROTEIN"/>
    <property type="match status" value="1"/>
</dbReference>
<dbReference type="GO" id="GO:0004622">
    <property type="term" value="F:phosphatidylcholine lysophospholipase activity"/>
    <property type="evidence" value="ECO:0007669"/>
    <property type="project" value="TreeGrafter"/>
</dbReference>
<feature type="domain" description="SGNH hydrolase-type esterase" evidence="2">
    <location>
        <begin position="35"/>
        <end position="223"/>
    </location>
</feature>
<evidence type="ECO:0000256" key="1">
    <source>
        <dbReference type="SAM" id="SignalP"/>
    </source>
</evidence>
<gene>
    <name evidence="3" type="ORF">C8N25_12562</name>
</gene>
<dbReference type="OrthoDB" id="9774205at2"/>
<accession>A0A3E0DJT4</accession>
<dbReference type="AlphaFoldDB" id="A0A3E0DJT4"/>